<feature type="region of interest" description="Disordered" evidence="1">
    <location>
        <begin position="1"/>
        <end position="70"/>
    </location>
</feature>
<evidence type="ECO:0000256" key="1">
    <source>
        <dbReference type="SAM" id="MobiDB-lite"/>
    </source>
</evidence>
<dbReference type="AlphaFoldDB" id="A0A139HZC7"/>
<organism evidence="2 3">
    <name type="scientific">Pseudocercospora musae</name>
    <dbReference type="NCBI Taxonomy" id="113226"/>
    <lineage>
        <taxon>Eukaryota</taxon>
        <taxon>Fungi</taxon>
        <taxon>Dikarya</taxon>
        <taxon>Ascomycota</taxon>
        <taxon>Pezizomycotina</taxon>
        <taxon>Dothideomycetes</taxon>
        <taxon>Dothideomycetidae</taxon>
        <taxon>Mycosphaerellales</taxon>
        <taxon>Mycosphaerellaceae</taxon>
        <taxon>Pseudocercospora</taxon>
    </lineage>
</organism>
<protein>
    <submittedName>
        <fullName evidence="2">Uncharacterized protein</fullName>
    </submittedName>
</protein>
<dbReference type="Proteomes" id="UP000073492">
    <property type="component" value="Unassembled WGS sequence"/>
</dbReference>
<feature type="region of interest" description="Disordered" evidence="1">
    <location>
        <begin position="167"/>
        <end position="211"/>
    </location>
</feature>
<accession>A0A139HZC7</accession>
<dbReference type="EMBL" id="LFZO01000541">
    <property type="protein sequence ID" value="KXT07719.1"/>
    <property type="molecule type" value="Genomic_DNA"/>
</dbReference>
<feature type="compositionally biased region" description="Basic and acidic residues" evidence="1">
    <location>
        <begin position="176"/>
        <end position="195"/>
    </location>
</feature>
<feature type="compositionally biased region" description="Basic and acidic residues" evidence="1">
    <location>
        <begin position="49"/>
        <end position="60"/>
    </location>
</feature>
<name>A0A139HZC7_9PEZI</name>
<sequence length="277" mass="30363">MVTKRRGSSDSSLDRSKRLRGPINPEEYQINDDDQLAAARSKSESYQVRGKERHSEDYAPHPRCVSTDDDTVSTTFIDTAEQVAVAGSYTSHDTGHAYSASTASKCSSICTENTTLPRLAQALAPTRGLLPWPDAEPSTARRQHYLAPLPIPDVDDVGQTGIKLSHDVLDNADDDEPKRSIESPASDRPDSRAHSPMETYTSPSLESSATPDPRAFLTVVGDDEVPSAYVDFALFMMERGTALFQWVQDAKARLQAMQARLSYLEAEEARNMASAPT</sequence>
<keyword evidence="3" id="KW-1185">Reference proteome</keyword>
<evidence type="ECO:0000313" key="2">
    <source>
        <dbReference type="EMBL" id="KXT07719.1"/>
    </source>
</evidence>
<reference evidence="2 3" key="1">
    <citation type="submission" date="2015-07" db="EMBL/GenBank/DDBJ databases">
        <title>Comparative genomics of the Sigatoka disease complex on banana suggests a link between parallel evolutionary changes in Pseudocercospora fijiensis and Pseudocercospora eumusae and increased virulence on the banana host.</title>
        <authorList>
            <person name="Chang T.-C."/>
            <person name="Salvucci A."/>
            <person name="Crous P.W."/>
            <person name="Stergiopoulos I."/>
        </authorList>
    </citation>
    <scope>NUCLEOTIDE SEQUENCE [LARGE SCALE GENOMIC DNA]</scope>
    <source>
        <strain evidence="2 3">CBS 116634</strain>
    </source>
</reference>
<evidence type="ECO:0000313" key="3">
    <source>
        <dbReference type="Proteomes" id="UP000073492"/>
    </source>
</evidence>
<proteinExistence type="predicted"/>
<gene>
    <name evidence="2" type="ORF">AC579_7855</name>
</gene>
<feature type="compositionally biased region" description="Polar residues" evidence="1">
    <location>
        <begin position="198"/>
        <end position="210"/>
    </location>
</feature>
<comment type="caution">
    <text evidence="2">The sequence shown here is derived from an EMBL/GenBank/DDBJ whole genome shotgun (WGS) entry which is preliminary data.</text>
</comment>